<dbReference type="AlphaFoldDB" id="A0A2V0NM00"/>
<feature type="region of interest" description="Disordered" evidence="2">
    <location>
        <begin position="349"/>
        <end position="386"/>
    </location>
</feature>
<reference evidence="4 5" key="1">
    <citation type="journal article" date="2018" name="Sci. Rep.">
        <title>Raphidocelis subcapitata (=Pseudokirchneriella subcapitata) provides an insight into genome evolution and environmental adaptations in the Sphaeropleales.</title>
        <authorList>
            <person name="Suzuki S."/>
            <person name="Yamaguchi H."/>
            <person name="Nakajima N."/>
            <person name="Kawachi M."/>
        </authorList>
    </citation>
    <scope>NUCLEOTIDE SEQUENCE [LARGE SCALE GENOMIC DNA]</scope>
    <source>
        <strain evidence="4 5">NIES-35</strain>
    </source>
</reference>
<protein>
    <recommendedName>
        <fullName evidence="6">SUN domain-containing protein</fullName>
    </recommendedName>
</protein>
<keyword evidence="3" id="KW-1133">Transmembrane helix</keyword>
<keyword evidence="1" id="KW-0175">Coiled coil</keyword>
<dbReference type="InParanoid" id="A0A2V0NM00"/>
<keyword evidence="3" id="KW-0472">Membrane</keyword>
<sequence length="672" mass="65346">MSTRRKRGGKTKAAAAPTDQPAAEPDAHLSLEGAGDEGGAAAGQPPQSPQAGLAALATKAVTPLVRAIRSSARGILGGGAASEAPDAAHAGADDGARGEGGRARPAGDDDDGGGSDWGGDARGPADQELTAEAASREGGGAAGTGEAAGVLAKGEAAGAAARDASDALLREEEAQRPNGPAAADDEQEPQGWAEAGRAAAAPLQGASAAAAAAATAVREKLRPAAAAAARWAARSQRAFPLLPAAAALLLLLLLQAAALSRQAGALAAAERQLQAQSRVVSALQRQLDGLTRRVTEDLSQGLQSIGSRAETCAADVGALGEKQQGLAAGLAALQSAAARAASAVAAAGRRGGGGEAADSGGAGAGAEAGGGSGADGGAQEAAAAEAGSDGEMGWAELWLAAARATGSHDDLKSQIEGALRARLPAPDLALAACGAAVAAHSPRALPPALLPLWGHVLHARLRAWARGDAARGGHPEVDAVLLSPRQLPGRCLPLALNDSTGAPPAFVEIRLPGLARITAVEFHLFLQRGDGSTHGNGSAAADPAGWRLPPAAPREVRVRLFNFSAPPAAGGDDGSAALGPADGRGRASAGATAGDNWAAALTIDAAALGSPGDPAGPRARAAVPLPAGAGPADGVRVEVASAQAAGAELVCLHRIAVRGAPLGGRGGGGGFC</sequence>
<feature type="region of interest" description="Disordered" evidence="2">
    <location>
        <begin position="1"/>
        <end position="54"/>
    </location>
</feature>
<proteinExistence type="predicted"/>
<dbReference type="Proteomes" id="UP000247498">
    <property type="component" value="Unassembled WGS sequence"/>
</dbReference>
<feature type="compositionally biased region" description="Low complexity" evidence="2">
    <location>
        <begin position="42"/>
        <end position="54"/>
    </location>
</feature>
<feature type="compositionally biased region" description="Basic residues" evidence="2">
    <location>
        <begin position="1"/>
        <end position="10"/>
    </location>
</feature>
<accession>A0A2V0NM00</accession>
<evidence type="ECO:0000313" key="4">
    <source>
        <dbReference type="EMBL" id="GBF88474.1"/>
    </source>
</evidence>
<keyword evidence="5" id="KW-1185">Reference proteome</keyword>
<feature type="region of interest" description="Disordered" evidence="2">
    <location>
        <begin position="171"/>
        <end position="199"/>
    </location>
</feature>
<dbReference type="OrthoDB" id="552937at2759"/>
<evidence type="ECO:0008006" key="6">
    <source>
        <dbReference type="Google" id="ProtNLM"/>
    </source>
</evidence>
<gene>
    <name evidence="4" type="ORF">Rsub_01187</name>
</gene>
<feature type="coiled-coil region" evidence="1">
    <location>
        <begin position="266"/>
        <end position="293"/>
    </location>
</feature>
<feature type="compositionally biased region" description="Low complexity" evidence="2">
    <location>
        <begin position="81"/>
        <end position="90"/>
    </location>
</feature>
<comment type="caution">
    <text evidence="4">The sequence shown here is derived from an EMBL/GenBank/DDBJ whole genome shotgun (WGS) entry which is preliminary data.</text>
</comment>
<evidence type="ECO:0000256" key="2">
    <source>
        <dbReference type="SAM" id="MobiDB-lite"/>
    </source>
</evidence>
<feature type="region of interest" description="Disordered" evidence="2">
    <location>
        <begin position="570"/>
        <end position="591"/>
    </location>
</feature>
<keyword evidence="3" id="KW-0812">Transmembrane</keyword>
<evidence type="ECO:0000256" key="1">
    <source>
        <dbReference type="SAM" id="Coils"/>
    </source>
</evidence>
<feature type="compositionally biased region" description="Low complexity" evidence="2">
    <location>
        <begin position="11"/>
        <end position="24"/>
    </location>
</feature>
<organism evidence="4 5">
    <name type="scientific">Raphidocelis subcapitata</name>
    <dbReference type="NCBI Taxonomy" id="307507"/>
    <lineage>
        <taxon>Eukaryota</taxon>
        <taxon>Viridiplantae</taxon>
        <taxon>Chlorophyta</taxon>
        <taxon>core chlorophytes</taxon>
        <taxon>Chlorophyceae</taxon>
        <taxon>CS clade</taxon>
        <taxon>Sphaeropleales</taxon>
        <taxon>Selenastraceae</taxon>
        <taxon>Raphidocelis</taxon>
    </lineage>
</organism>
<feature type="region of interest" description="Disordered" evidence="2">
    <location>
        <begin position="76"/>
        <end position="145"/>
    </location>
</feature>
<feature type="compositionally biased region" description="Basic and acidic residues" evidence="2">
    <location>
        <begin position="91"/>
        <end position="107"/>
    </location>
</feature>
<feature type="transmembrane region" description="Helical" evidence="3">
    <location>
        <begin position="238"/>
        <end position="258"/>
    </location>
</feature>
<evidence type="ECO:0000313" key="5">
    <source>
        <dbReference type="Proteomes" id="UP000247498"/>
    </source>
</evidence>
<name>A0A2V0NM00_9CHLO</name>
<feature type="compositionally biased region" description="Low complexity" evidence="2">
    <location>
        <begin position="377"/>
        <end position="386"/>
    </location>
</feature>
<evidence type="ECO:0000256" key="3">
    <source>
        <dbReference type="SAM" id="Phobius"/>
    </source>
</evidence>
<dbReference type="EMBL" id="BDRX01000005">
    <property type="protein sequence ID" value="GBF88474.1"/>
    <property type="molecule type" value="Genomic_DNA"/>
</dbReference>
<feature type="compositionally biased region" description="Gly residues" evidence="2">
    <location>
        <begin position="349"/>
        <end position="376"/>
    </location>
</feature>